<dbReference type="Pfam" id="PF07734">
    <property type="entry name" value="FBA_1"/>
    <property type="match status" value="1"/>
</dbReference>
<dbReference type="InterPro" id="IPR017451">
    <property type="entry name" value="F-box-assoc_interact_dom"/>
</dbReference>
<keyword evidence="3" id="KW-1185">Reference proteome</keyword>
<dbReference type="PANTHER" id="PTHR31672">
    <property type="entry name" value="BNACNNG10540D PROTEIN"/>
    <property type="match status" value="1"/>
</dbReference>
<dbReference type="EMBL" id="LR999451">
    <property type="protein sequence ID" value="CAE5959060.1"/>
    <property type="molecule type" value="Genomic_DNA"/>
</dbReference>
<gene>
    <name evidence="2" type="ORF">AARE701A_LOCUS2614</name>
</gene>
<dbReference type="Proteomes" id="UP000682877">
    <property type="component" value="Chromosome 1"/>
</dbReference>
<dbReference type="InterPro" id="IPR050796">
    <property type="entry name" value="SCF_F-box_component"/>
</dbReference>
<dbReference type="NCBIfam" id="TIGR01640">
    <property type="entry name" value="F_box_assoc_1"/>
    <property type="match status" value="1"/>
</dbReference>
<evidence type="ECO:0000313" key="2">
    <source>
        <dbReference type="EMBL" id="CAE5959060.1"/>
    </source>
</evidence>
<evidence type="ECO:0000313" key="3">
    <source>
        <dbReference type="Proteomes" id="UP000682877"/>
    </source>
</evidence>
<dbReference type="InterPro" id="IPR006527">
    <property type="entry name" value="F-box-assoc_dom_typ1"/>
</dbReference>
<organism evidence="2 3">
    <name type="scientific">Arabidopsis arenosa</name>
    <name type="common">Sand rock-cress</name>
    <name type="synonym">Cardaminopsis arenosa</name>
    <dbReference type="NCBI Taxonomy" id="38785"/>
    <lineage>
        <taxon>Eukaryota</taxon>
        <taxon>Viridiplantae</taxon>
        <taxon>Streptophyta</taxon>
        <taxon>Embryophyta</taxon>
        <taxon>Tracheophyta</taxon>
        <taxon>Spermatophyta</taxon>
        <taxon>Magnoliopsida</taxon>
        <taxon>eudicotyledons</taxon>
        <taxon>Gunneridae</taxon>
        <taxon>Pentapetalae</taxon>
        <taxon>rosids</taxon>
        <taxon>malvids</taxon>
        <taxon>Brassicales</taxon>
        <taxon>Brassicaceae</taxon>
        <taxon>Camelineae</taxon>
        <taxon>Arabidopsis</taxon>
    </lineage>
</organism>
<protein>
    <recommendedName>
        <fullName evidence="1">F-box associated beta-propeller type 1 domain-containing protein</fullName>
    </recommendedName>
</protein>
<dbReference type="AlphaFoldDB" id="A0A8S1ZGQ5"/>
<dbReference type="PANTHER" id="PTHR31672:SF13">
    <property type="entry name" value="F-BOX PROTEIN CPR30-LIKE"/>
    <property type="match status" value="1"/>
</dbReference>
<evidence type="ECO:0000259" key="1">
    <source>
        <dbReference type="Pfam" id="PF07734"/>
    </source>
</evidence>
<feature type="domain" description="F-box associated beta-propeller type 1" evidence="1">
    <location>
        <begin position="40"/>
        <end position="277"/>
    </location>
</feature>
<proteinExistence type="predicted"/>
<reference evidence="2" key="1">
    <citation type="submission" date="2021-01" db="EMBL/GenBank/DDBJ databases">
        <authorList>
            <person name="Bezrukov I."/>
        </authorList>
    </citation>
    <scope>NUCLEOTIDE SEQUENCE</scope>
</reference>
<accession>A0A8S1ZGQ5</accession>
<name>A0A8S1ZGQ5_ARAAE</name>
<sequence length="293" mass="34119">MSNQQSSSQLISLHKDGLYLLDLNKTTLLKLDLPFTLPPQTEPVCILHCHGMMCLTLKDNNELAIWKPTSKKFERVPMIKPGQHENLLGFGYDRVSNDYKIVTIIDQKTYIFRFKECSWRETIPVPFKDCFFKDRTGTVLDHCMYWIADKSNKEKSILCFDFVNEEYSNLKVPMMLSGLEFNSWLDISRGQLCVINHYPSLEDNLCVCRREIRSGKKIARWDSDPWMNIAGNDEEPVDIRFACIARNNEIFVVVPRSEEEKDKVLVYNKEQNEFIKVPFSSHLKVLGCMSKPM</sequence>